<dbReference type="EMBL" id="LT671577">
    <property type="protein sequence ID" value="SHO33131.1"/>
    <property type="molecule type" value="Genomic_DNA"/>
</dbReference>
<name>A0A1M7XTW4_9VIRU</name>
<dbReference type="KEGG" id="vg:30523573"/>
<dbReference type="GeneID" id="30523573"/>
<accession>A0A1M7XTW4</accession>
<evidence type="ECO:0000313" key="1">
    <source>
        <dbReference type="EMBL" id="SHO33131.1"/>
    </source>
</evidence>
<keyword evidence="2" id="KW-1185">Reference proteome</keyword>
<proteinExistence type="predicted"/>
<reference evidence="1 2" key="1">
    <citation type="submission" date="2016-11" db="EMBL/GenBank/DDBJ databases">
        <authorList>
            <consortium name="Urmite Genomes"/>
        </authorList>
    </citation>
    <scope>NUCLEOTIDE SEQUENCE [LARGE SCALE GENOMIC DNA]</scope>
    <source>
        <strain evidence="1 2">A11</strain>
    </source>
</reference>
<dbReference type="Proteomes" id="UP000201465">
    <property type="component" value="Segment"/>
</dbReference>
<sequence length="194" mass="22799">MDSGYSLLCMQPVLERDRPNYTLFDLCVLHLYQTQRLSSALEKCEKSRFSLGKILHKEEQETLFGEFRLYSDTDQLLLRETSEGELFIYDRNGKVTLHLEASDEYQQLIPGSQIVHETCPRYKDGKKVVLQKMFIFSDQRLLLVLAYSLEGKVILNYVPYGFCFVLSGEERISFRDHFGNMLYQKSMNKLDYYP</sequence>
<gene>
    <name evidence="1" type="ORF">BQ3484_63</name>
</gene>
<protein>
    <submittedName>
        <fullName evidence="1">Uncharacterized protein</fullName>
    </submittedName>
</protein>
<dbReference type="RefSeq" id="YP_009329003.1">
    <property type="nucleotide sequence ID" value="NC_032108.1"/>
</dbReference>
<organism evidence="1 2">
    <name type="scientific">Cedratvirus A11</name>
    <dbReference type="NCBI Taxonomy" id="1903266"/>
    <lineage>
        <taxon>Viruses</taxon>
        <taxon>Pithoviruses</taxon>
        <taxon>Orthocedratvirinae</taxon>
        <taxon>Alphacedratvirus</taxon>
        <taxon>Alphacedratvirus aljazairmassiliense</taxon>
    </lineage>
</organism>
<evidence type="ECO:0000313" key="2">
    <source>
        <dbReference type="Proteomes" id="UP000201465"/>
    </source>
</evidence>